<sequence length="42" mass="4850">MIYRCHLVKGVHYNMGGTLGPDDPVQLDEPWPMRLDPSAWPR</sequence>
<gene>
    <name evidence="1" type="ORF">GA0070213_114156</name>
</gene>
<dbReference type="RefSeq" id="WP_281182319.1">
    <property type="nucleotide sequence ID" value="NZ_FMDM01000014.1"/>
</dbReference>
<reference evidence="2" key="1">
    <citation type="submission" date="2016-06" db="EMBL/GenBank/DDBJ databases">
        <authorList>
            <person name="Varghese N."/>
            <person name="Submissions Spin"/>
        </authorList>
    </citation>
    <scope>NUCLEOTIDE SEQUENCE [LARGE SCALE GENOMIC DNA]</scope>
    <source>
        <strain evidence="2">DSM 45647</strain>
    </source>
</reference>
<keyword evidence="2" id="KW-1185">Reference proteome</keyword>
<evidence type="ECO:0000313" key="2">
    <source>
        <dbReference type="Proteomes" id="UP000199360"/>
    </source>
</evidence>
<dbReference type="Proteomes" id="UP000199360">
    <property type="component" value="Unassembled WGS sequence"/>
</dbReference>
<name>A0A1C5JW12_9ACTN</name>
<proteinExistence type="predicted"/>
<evidence type="ECO:0000313" key="1">
    <source>
        <dbReference type="EMBL" id="SCG74688.1"/>
    </source>
</evidence>
<dbReference type="STRING" id="745366.GA0070213_114156"/>
<dbReference type="EMBL" id="FMDM01000014">
    <property type="protein sequence ID" value="SCG74688.1"/>
    <property type="molecule type" value="Genomic_DNA"/>
</dbReference>
<accession>A0A1C5JW12</accession>
<dbReference type="AlphaFoldDB" id="A0A1C5JW12"/>
<organism evidence="1 2">
    <name type="scientific">Micromonospora humi</name>
    <dbReference type="NCBI Taxonomy" id="745366"/>
    <lineage>
        <taxon>Bacteria</taxon>
        <taxon>Bacillati</taxon>
        <taxon>Actinomycetota</taxon>
        <taxon>Actinomycetes</taxon>
        <taxon>Micromonosporales</taxon>
        <taxon>Micromonosporaceae</taxon>
        <taxon>Micromonospora</taxon>
    </lineage>
</organism>
<protein>
    <submittedName>
        <fullName evidence="1">Uncharacterized protein</fullName>
    </submittedName>
</protein>